<evidence type="ECO:0000313" key="9">
    <source>
        <dbReference type="Proteomes" id="UP000386466"/>
    </source>
</evidence>
<dbReference type="PROSITE" id="PS00059">
    <property type="entry name" value="ADH_ZINC"/>
    <property type="match status" value="1"/>
</dbReference>
<dbReference type="GO" id="GO:0005829">
    <property type="term" value="C:cytosol"/>
    <property type="evidence" value="ECO:0007669"/>
    <property type="project" value="TreeGrafter"/>
</dbReference>
<dbReference type="PANTHER" id="PTHR43880">
    <property type="entry name" value="ALCOHOL DEHYDROGENASE"/>
    <property type="match status" value="1"/>
</dbReference>
<evidence type="ECO:0000256" key="4">
    <source>
        <dbReference type="ARBA" id="ARBA00023002"/>
    </source>
</evidence>
<dbReference type="GO" id="GO:0042572">
    <property type="term" value="P:retinol metabolic process"/>
    <property type="evidence" value="ECO:0007669"/>
    <property type="project" value="TreeGrafter"/>
</dbReference>
<comment type="similarity">
    <text evidence="6">Belongs to the zinc-containing alcohol dehydrogenase family.</text>
</comment>
<dbReference type="InterPro" id="IPR020843">
    <property type="entry name" value="ER"/>
</dbReference>
<dbReference type="InterPro" id="IPR013149">
    <property type="entry name" value="ADH-like_C"/>
</dbReference>
<keyword evidence="9" id="KW-1185">Reference proteome</keyword>
<evidence type="ECO:0000256" key="6">
    <source>
        <dbReference type="RuleBase" id="RU361277"/>
    </source>
</evidence>
<comment type="cofactor">
    <cofactor evidence="1 6">
        <name>Zn(2+)</name>
        <dbReference type="ChEBI" id="CHEBI:29105"/>
    </cofactor>
</comment>
<dbReference type="Pfam" id="PF00107">
    <property type="entry name" value="ADH_zinc_N"/>
    <property type="match status" value="1"/>
</dbReference>
<dbReference type="SUPFAM" id="SSF51735">
    <property type="entry name" value="NAD(P)-binding Rossmann-fold domains"/>
    <property type="match status" value="1"/>
</dbReference>
<evidence type="ECO:0000256" key="1">
    <source>
        <dbReference type="ARBA" id="ARBA00001947"/>
    </source>
</evidence>
<keyword evidence="3 6" id="KW-0862">Zinc</keyword>
<dbReference type="InterPro" id="IPR013154">
    <property type="entry name" value="ADH-like_N"/>
</dbReference>
<dbReference type="Pfam" id="PF08240">
    <property type="entry name" value="ADH_N"/>
    <property type="match status" value="1"/>
</dbReference>
<sequence>MERKFIMDTSGKTITCRAAIAWKTGSTLAIEEVQVDPPKAREVRIKMISTGICGTDDHAVKGLLSVNFPFIPGHEGAGIVESIGEGVSSVKPGDKVLTLTIPQCRECSSCLHPKGNFCEKQDVLPSSGLMLDKTSRFTCKGKKIYHSFRASTFTEYTVVPEIAVAKIDAAAPMDKVSIISCEVSTGYGAAVNSAKVTRGSTCVVFGLGGVGSAIVMGCKASGASRIIGVDINEEKFPRARALGVTDCLNPRNLKKPVQQVVMEMTRVGVDFAFEAIGLSDTMIAAWDSCHWSYGVCLIVGVASSNSQLSLNAPDIISGRTLKGVCLGDYKTRDCIPQLVTDYLQNKINIDPLITHQLPFDQLHKAFELYHAGKTIRCILLF</sequence>
<dbReference type="GO" id="GO:0004745">
    <property type="term" value="F:all-trans-retinol dehydrogenase (NAD+) activity"/>
    <property type="evidence" value="ECO:0007669"/>
    <property type="project" value="TreeGrafter"/>
</dbReference>
<evidence type="ECO:0000313" key="8">
    <source>
        <dbReference type="EMBL" id="VFV46866.1"/>
    </source>
</evidence>
<dbReference type="GO" id="GO:0042573">
    <property type="term" value="P:retinoic acid metabolic process"/>
    <property type="evidence" value="ECO:0007669"/>
    <property type="project" value="TreeGrafter"/>
</dbReference>
<reference evidence="8 9" key="1">
    <citation type="submission" date="2019-01" db="EMBL/GenBank/DDBJ databases">
        <authorList>
            <person name="Alioto T."/>
            <person name="Alioto T."/>
        </authorList>
    </citation>
    <scope>NUCLEOTIDE SEQUENCE [LARGE SCALE GENOMIC DNA]</scope>
</reference>
<proteinExistence type="inferred from homology"/>
<dbReference type="GO" id="GO:0008270">
    <property type="term" value="F:zinc ion binding"/>
    <property type="evidence" value="ECO:0007669"/>
    <property type="project" value="InterPro"/>
</dbReference>
<dbReference type="AlphaFoldDB" id="A0A485PT96"/>
<accession>A0A485PT96</accession>
<evidence type="ECO:0000256" key="5">
    <source>
        <dbReference type="ARBA" id="ARBA00023027"/>
    </source>
</evidence>
<organism evidence="8 9">
    <name type="scientific">Lynx pardinus</name>
    <name type="common">Iberian lynx</name>
    <name type="synonym">Felis pardina</name>
    <dbReference type="NCBI Taxonomy" id="191816"/>
    <lineage>
        <taxon>Eukaryota</taxon>
        <taxon>Metazoa</taxon>
        <taxon>Chordata</taxon>
        <taxon>Craniata</taxon>
        <taxon>Vertebrata</taxon>
        <taxon>Euteleostomi</taxon>
        <taxon>Mammalia</taxon>
        <taxon>Eutheria</taxon>
        <taxon>Laurasiatheria</taxon>
        <taxon>Carnivora</taxon>
        <taxon>Feliformia</taxon>
        <taxon>Felidae</taxon>
        <taxon>Felinae</taxon>
        <taxon>Lynx</taxon>
    </lineage>
</organism>
<dbReference type="FunFam" id="3.90.180.10:FF:000067">
    <property type="entry name" value="alcohol dehydrogenase 1-like isoform X1"/>
    <property type="match status" value="1"/>
</dbReference>
<evidence type="ECO:0000256" key="3">
    <source>
        <dbReference type="ARBA" id="ARBA00022833"/>
    </source>
</evidence>
<keyword evidence="5" id="KW-0520">NAD</keyword>
<dbReference type="Proteomes" id="UP000386466">
    <property type="component" value="Unassembled WGS sequence"/>
</dbReference>
<dbReference type="SUPFAM" id="SSF50129">
    <property type="entry name" value="GroES-like"/>
    <property type="match status" value="2"/>
</dbReference>
<dbReference type="EMBL" id="CAAGRJ010039545">
    <property type="protein sequence ID" value="VFV46866.1"/>
    <property type="molecule type" value="Genomic_DNA"/>
</dbReference>
<feature type="domain" description="Enoyl reductase (ER)" evidence="7">
    <location>
        <begin position="25"/>
        <end position="379"/>
    </location>
</feature>
<keyword evidence="4" id="KW-0560">Oxidoreductase</keyword>
<dbReference type="FunFam" id="3.40.50.720:FF:000003">
    <property type="entry name" value="S-(hydroxymethyl)glutathione dehydrogenase"/>
    <property type="match status" value="1"/>
</dbReference>
<evidence type="ECO:0000259" key="7">
    <source>
        <dbReference type="SMART" id="SM00829"/>
    </source>
</evidence>
<name>A0A485PT96_LYNPA</name>
<dbReference type="PANTHER" id="PTHR43880:SF6">
    <property type="entry name" value="ALCOHOL DEHYDROGENASE 6A (CLASS V)"/>
    <property type="match status" value="1"/>
</dbReference>
<dbReference type="InterPro" id="IPR036291">
    <property type="entry name" value="NAD(P)-bd_dom_sf"/>
</dbReference>
<dbReference type="SMART" id="SM00829">
    <property type="entry name" value="PKS_ER"/>
    <property type="match status" value="1"/>
</dbReference>
<protein>
    <submittedName>
        <fullName evidence="8">Class v alcohol dehydrogenase</fullName>
    </submittedName>
</protein>
<dbReference type="Gene3D" id="3.90.180.10">
    <property type="entry name" value="Medium-chain alcohol dehydrogenases, catalytic domain"/>
    <property type="match status" value="1"/>
</dbReference>
<dbReference type="InterPro" id="IPR011032">
    <property type="entry name" value="GroES-like_sf"/>
</dbReference>
<keyword evidence="2 6" id="KW-0479">Metal-binding</keyword>
<dbReference type="Gene3D" id="3.40.50.720">
    <property type="entry name" value="NAD(P)-binding Rossmann-like Domain"/>
    <property type="match status" value="1"/>
</dbReference>
<evidence type="ECO:0000256" key="2">
    <source>
        <dbReference type="ARBA" id="ARBA00022723"/>
    </source>
</evidence>
<gene>
    <name evidence="8" type="ORF">LYPA_23C009673</name>
</gene>
<dbReference type="InterPro" id="IPR002328">
    <property type="entry name" value="ADH_Zn_CS"/>
</dbReference>